<dbReference type="Pfam" id="PF01636">
    <property type="entry name" value="APH"/>
    <property type="match status" value="1"/>
</dbReference>
<evidence type="ECO:0000256" key="1">
    <source>
        <dbReference type="SAM" id="MobiDB-lite"/>
    </source>
</evidence>
<evidence type="ECO:0000259" key="2">
    <source>
        <dbReference type="Pfam" id="PF01636"/>
    </source>
</evidence>
<sequence length="442" mass="46597">MSQPPTGPSDPAAPPSAENAPTAAPAAASSPTPESAPSPVSALPVSAARRRKRSPLALAALAGVAVPGLDPARLALPQEESESLHIVGVIDTRGRHWEVLEAHDDATGASLDAEAEVLRRIGRIVDDGRLTFNVPRVAGTLRSEEAHIQVRSHLEGRPVDVSSLHPGPGLSAGVGRALGELHELPTSVISEAGMPVYDAQEVRDRWLSLMDDAAGTGRVPPALLSRWESALEDPTLWRFRPVVVHGDLDAENVLTAGGAVVAMRGLSQAHVGDPAEDMAWIYASVPVDCLDSIEGAYDLARTEGVDKHLRDRAELVSELSLARWLLHGVRAARDRIIEDAVAMLDDLADQVGDEPLIEPREPRLAPVPGERVAAAPDETTHEVTMVPVDADDDDSSDDLDDGVDDGDDVDGVIGIIDDDEPDTAPVTPLRLAHDSGSSPEGA</sequence>
<dbReference type="EMBL" id="AKFT01000129">
    <property type="protein sequence ID" value="EJF43217.1"/>
    <property type="molecule type" value="Genomic_DNA"/>
</dbReference>
<feature type="region of interest" description="Disordered" evidence="1">
    <location>
        <begin position="374"/>
        <end position="442"/>
    </location>
</feature>
<feature type="compositionally biased region" description="Pro residues" evidence="1">
    <location>
        <begin position="1"/>
        <end position="14"/>
    </location>
</feature>
<organism evidence="3 4">
    <name type="scientific">Actinomyces massiliensis F0489</name>
    <dbReference type="NCBI Taxonomy" id="1125718"/>
    <lineage>
        <taxon>Bacteria</taxon>
        <taxon>Bacillati</taxon>
        <taxon>Actinomycetota</taxon>
        <taxon>Actinomycetes</taxon>
        <taxon>Actinomycetales</taxon>
        <taxon>Actinomycetaceae</taxon>
        <taxon>Actinomyces</taxon>
    </lineage>
</organism>
<comment type="caution">
    <text evidence="3">The sequence shown here is derived from an EMBL/GenBank/DDBJ whole genome shotgun (WGS) entry which is preliminary data.</text>
</comment>
<feature type="domain" description="Aminoglycoside phosphotransferase" evidence="2">
    <location>
        <begin position="107"/>
        <end position="287"/>
    </location>
</feature>
<accession>J0NF01</accession>
<dbReference type="InterPro" id="IPR011009">
    <property type="entry name" value="Kinase-like_dom_sf"/>
</dbReference>
<dbReference type="RefSeq" id="WP_008731928.1">
    <property type="nucleotide sequence ID" value="NZ_AKFT01000129.1"/>
</dbReference>
<dbReference type="Gene3D" id="3.90.1200.10">
    <property type="match status" value="1"/>
</dbReference>
<dbReference type="Proteomes" id="UP000002941">
    <property type="component" value="Unassembled WGS sequence"/>
</dbReference>
<dbReference type="eggNOG" id="COG3173">
    <property type="taxonomic scope" value="Bacteria"/>
</dbReference>
<proteinExistence type="predicted"/>
<dbReference type="InterPro" id="IPR002575">
    <property type="entry name" value="Aminoglycoside_PTrfase"/>
</dbReference>
<protein>
    <recommendedName>
        <fullName evidence="2">Aminoglycoside phosphotransferase domain-containing protein</fullName>
    </recommendedName>
</protein>
<dbReference type="AlphaFoldDB" id="J0NF01"/>
<feature type="region of interest" description="Disordered" evidence="1">
    <location>
        <begin position="1"/>
        <end position="47"/>
    </location>
</feature>
<feature type="compositionally biased region" description="Acidic residues" evidence="1">
    <location>
        <begin position="389"/>
        <end position="422"/>
    </location>
</feature>
<dbReference type="SUPFAM" id="SSF56112">
    <property type="entry name" value="Protein kinase-like (PK-like)"/>
    <property type="match status" value="1"/>
</dbReference>
<reference evidence="3 4" key="1">
    <citation type="submission" date="2012-05" db="EMBL/GenBank/DDBJ databases">
        <authorList>
            <person name="Harkins D.M."/>
            <person name="Madupu R."/>
            <person name="Durkin A.S."/>
            <person name="Torralba M."/>
            <person name="Methe B."/>
            <person name="Sutton G.G."/>
            <person name="Nelson K.E."/>
        </authorList>
    </citation>
    <scope>NUCLEOTIDE SEQUENCE [LARGE SCALE GENOMIC DNA]</scope>
    <source>
        <strain evidence="3 4">F0489</strain>
    </source>
</reference>
<dbReference type="OrthoDB" id="3239865at2"/>
<gene>
    <name evidence="3" type="ORF">HMPREF1318_1906</name>
</gene>
<feature type="compositionally biased region" description="Low complexity" evidence="1">
    <location>
        <begin position="15"/>
        <end position="47"/>
    </location>
</feature>
<keyword evidence="4" id="KW-1185">Reference proteome</keyword>
<evidence type="ECO:0000313" key="3">
    <source>
        <dbReference type="EMBL" id="EJF43217.1"/>
    </source>
</evidence>
<dbReference type="PATRIC" id="fig|1125718.3.peg.1700"/>
<name>J0NF01_9ACTO</name>
<evidence type="ECO:0000313" key="4">
    <source>
        <dbReference type="Proteomes" id="UP000002941"/>
    </source>
</evidence>